<accession>A0A399FFH5</accession>
<dbReference type="RefSeq" id="WP_170146367.1">
    <property type="nucleotide sequence ID" value="NZ_BJXM01000040.1"/>
</dbReference>
<dbReference type="Proteomes" id="UP000266178">
    <property type="component" value="Unassembled WGS sequence"/>
</dbReference>
<protein>
    <submittedName>
        <fullName evidence="1">Uncharacterized protein</fullName>
    </submittedName>
</protein>
<name>A0A399FFH5_9DEIN</name>
<evidence type="ECO:0000313" key="2">
    <source>
        <dbReference type="Proteomes" id="UP000266178"/>
    </source>
</evidence>
<comment type="caution">
    <text evidence="1">The sequence shown here is derived from an EMBL/GenBank/DDBJ whole genome shotgun (WGS) entry which is preliminary data.</text>
</comment>
<sequence>MNRYPHLPTALHTLEGLRAHRLWGESAHFGAFWRFAPWPPLDEAHTLEVTLYRGAVWR</sequence>
<organism evidence="1 2">
    <name type="scientific">Meiothermus granaticius NBRC 107808</name>
    <dbReference type="NCBI Taxonomy" id="1227551"/>
    <lineage>
        <taxon>Bacteria</taxon>
        <taxon>Thermotogati</taxon>
        <taxon>Deinococcota</taxon>
        <taxon>Deinococci</taxon>
        <taxon>Thermales</taxon>
        <taxon>Thermaceae</taxon>
        <taxon>Meiothermus</taxon>
    </lineage>
</organism>
<gene>
    <name evidence="1" type="ORF">Mgrana_00129</name>
</gene>
<proteinExistence type="predicted"/>
<evidence type="ECO:0000313" key="1">
    <source>
        <dbReference type="EMBL" id="RIH94042.1"/>
    </source>
</evidence>
<dbReference type="EMBL" id="QWLB01000001">
    <property type="protein sequence ID" value="RIH94042.1"/>
    <property type="molecule type" value="Genomic_DNA"/>
</dbReference>
<dbReference type="AlphaFoldDB" id="A0A399FFH5"/>
<reference evidence="1 2" key="1">
    <citation type="submission" date="2018-08" db="EMBL/GenBank/DDBJ databases">
        <title>Meiothermus granaticius genome AF-68 sequencing project.</title>
        <authorList>
            <person name="Da Costa M.S."/>
            <person name="Albuquerque L."/>
            <person name="Raposo P."/>
            <person name="Froufe H.J.C."/>
            <person name="Barroso C.S."/>
            <person name="Egas C."/>
        </authorList>
    </citation>
    <scope>NUCLEOTIDE SEQUENCE [LARGE SCALE GENOMIC DNA]</scope>
    <source>
        <strain evidence="1 2">AF-68</strain>
    </source>
</reference>
<keyword evidence="2" id="KW-1185">Reference proteome</keyword>